<reference evidence="2 3" key="1">
    <citation type="submission" date="2018-03" db="EMBL/GenBank/DDBJ databases">
        <title>Genomic Encyclopedia of Archaeal and Bacterial Type Strains, Phase II (KMG-II): from individual species to whole genera.</title>
        <authorList>
            <person name="Goeker M."/>
        </authorList>
    </citation>
    <scope>NUCLEOTIDE SEQUENCE [LARGE SCALE GENOMIC DNA]</scope>
    <source>
        <strain evidence="2 3">DSM 43146</strain>
    </source>
</reference>
<sequence length="132" mass="13898">MTDQKISPRFVFLDQSLEPIQVSPDNFIDAYPTASNPVFEVSKAGDTARIQLMGPDAGYQSALEWPKPDSGPVELAPALLEILEGPARDERGAATRALVEEIRGFLDDRQGSSGREGSGSGGGAGGSGREGH</sequence>
<gene>
    <name evidence="2" type="ORF">CLV67_116227</name>
</gene>
<accession>A0A2T0K3N0</accession>
<evidence type="ECO:0000313" key="3">
    <source>
        <dbReference type="Proteomes" id="UP000239415"/>
    </source>
</evidence>
<proteinExistence type="predicted"/>
<protein>
    <submittedName>
        <fullName evidence="2">Uncharacterized protein</fullName>
    </submittedName>
</protein>
<evidence type="ECO:0000256" key="1">
    <source>
        <dbReference type="SAM" id="MobiDB-lite"/>
    </source>
</evidence>
<dbReference type="AlphaFoldDB" id="A0A2T0K3N0"/>
<comment type="caution">
    <text evidence="2">The sequence shown here is derived from an EMBL/GenBank/DDBJ whole genome shotgun (WGS) entry which is preliminary data.</text>
</comment>
<feature type="compositionally biased region" description="Gly residues" evidence="1">
    <location>
        <begin position="114"/>
        <end position="132"/>
    </location>
</feature>
<evidence type="ECO:0000313" key="2">
    <source>
        <dbReference type="EMBL" id="PRX17451.1"/>
    </source>
</evidence>
<organism evidence="2 3">
    <name type="scientific">Actinoplanes italicus</name>
    <dbReference type="NCBI Taxonomy" id="113567"/>
    <lineage>
        <taxon>Bacteria</taxon>
        <taxon>Bacillati</taxon>
        <taxon>Actinomycetota</taxon>
        <taxon>Actinomycetes</taxon>
        <taxon>Micromonosporales</taxon>
        <taxon>Micromonosporaceae</taxon>
        <taxon>Actinoplanes</taxon>
    </lineage>
</organism>
<dbReference type="RefSeq" id="WP_106325656.1">
    <property type="nucleotide sequence ID" value="NZ_BOMO01000047.1"/>
</dbReference>
<dbReference type="Proteomes" id="UP000239415">
    <property type="component" value="Unassembled WGS sequence"/>
</dbReference>
<keyword evidence="3" id="KW-1185">Reference proteome</keyword>
<feature type="region of interest" description="Disordered" evidence="1">
    <location>
        <begin position="104"/>
        <end position="132"/>
    </location>
</feature>
<dbReference type="EMBL" id="PVMZ01000016">
    <property type="protein sequence ID" value="PRX17451.1"/>
    <property type="molecule type" value="Genomic_DNA"/>
</dbReference>
<dbReference type="OrthoDB" id="9850253at2"/>
<name>A0A2T0K3N0_9ACTN</name>